<evidence type="ECO:0000313" key="2">
    <source>
        <dbReference type="Proteomes" id="UP000887572"/>
    </source>
</evidence>
<keyword evidence="2" id="KW-1185">Reference proteome</keyword>
<dbReference type="WBParaSite" id="Gr19_v10_g2153.t1">
    <property type="protein sequence ID" value="Gr19_v10_g2153.t1"/>
    <property type="gene ID" value="Gr19_v10_g2153"/>
</dbReference>
<organism evidence="2 3">
    <name type="scientific">Globodera rostochiensis</name>
    <name type="common">Golden nematode worm</name>
    <name type="synonym">Heterodera rostochiensis</name>
    <dbReference type="NCBI Taxonomy" id="31243"/>
    <lineage>
        <taxon>Eukaryota</taxon>
        <taxon>Metazoa</taxon>
        <taxon>Ecdysozoa</taxon>
        <taxon>Nematoda</taxon>
        <taxon>Chromadorea</taxon>
        <taxon>Rhabditida</taxon>
        <taxon>Tylenchina</taxon>
        <taxon>Tylenchomorpha</taxon>
        <taxon>Tylenchoidea</taxon>
        <taxon>Heteroderidae</taxon>
        <taxon>Heteroderinae</taxon>
        <taxon>Globodera</taxon>
    </lineage>
</organism>
<evidence type="ECO:0000313" key="3">
    <source>
        <dbReference type="WBParaSite" id="Gr19_v10_g2153.t1"/>
    </source>
</evidence>
<sequence length="106" mass="11815">MLTVYIVFICCANMDHGRTQSLPTQQRLSVVHGDARRKTSDVRRKSLVEHAEAAGFDKNTIILAVNLLILCALMAILYVLATSAMNVSSMSGKYALQDEKNIQFKR</sequence>
<reference evidence="3" key="1">
    <citation type="submission" date="2022-11" db="UniProtKB">
        <authorList>
            <consortium name="WormBaseParasite"/>
        </authorList>
    </citation>
    <scope>IDENTIFICATION</scope>
</reference>
<evidence type="ECO:0000256" key="1">
    <source>
        <dbReference type="SAM" id="Phobius"/>
    </source>
</evidence>
<keyword evidence="1" id="KW-0812">Transmembrane</keyword>
<keyword evidence="1" id="KW-1133">Transmembrane helix</keyword>
<dbReference type="AlphaFoldDB" id="A0A914HN72"/>
<protein>
    <submittedName>
        <fullName evidence="3">Uncharacterized protein</fullName>
    </submittedName>
</protein>
<feature type="transmembrane region" description="Helical" evidence="1">
    <location>
        <begin position="61"/>
        <end position="81"/>
    </location>
</feature>
<name>A0A914HN72_GLORO</name>
<dbReference type="Proteomes" id="UP000887572">
    <property type="component" value="Unplaced"/>
</dbReference>
<accession>A0A914HN72</accession>
<proteinExistence type="predicted"/>
<keyword evidence="1" id="KW-0472">Membrane</keyword>